<dbReference type="EMBL" id="LR746265">
    <property type="protein sequence ID" value="CAA7392235.1"/>
    <property type="molecule type" value="Genomic_DNA"/>
</dbReference>
<keyword evidence="2" id="KW-1185">Reference proteome</keyword>
<sequence length="100" mass="11272">MVSKFDVTYVHGLEGSPWTKTTSIKWLVELSLVAATWRSKKTVILRLSVAITRQRGAGWSKRRLFIASVPFLHVYDHSLSHSRLATSDIEGGWRTCAQSV</sequence>
<gene>
    <name evidence="1" type="ORF">SI8410_02003389</name>
</gene>
<protein>
    <submittedName>
        <fullName evidence="1">Uncharacterized protein</fullName>
    </submittedName>
</protein>
<reference evidence="1" key="1">
    <citation type="submission" date="2020-02" db="EMBL/GenBank/DDBJ databases">
        <authorList>
            <person name="Scholz U."/>
            <person name="Mascher M."/>
            <person name="Fiebig A."/>
        </authorList>
    </citation>
    <scope>NUCLEOTIDE SEQUENCE</scope>
</reference>
<proteinExistence type="predicted"/>
<dbReference type="AlphaFoldDB" id="A0A7I8K4R9"/>
<name>A0A7I8K4R9_SPIIN</name>
<evidence type="ECO:0000313" key="1">
    <source>
        <dbReference type="EMBL" id="CAA7392235.1"/>
    </source>
</evidence>
<accession>A0A7I8K4R9</accession>
<dbReference type="Proteomes" id="UP000663760">
    <property type="component" value="Chromosome 2"/>
</dbReference>
<organism evidence="1 2">
    <name type="scientific">Spirodela intermedia</name>
    <name type="common">Intermediate duckweed</name>
    <dbReference type="NCBI Taxonomy" id="51605"/>
    <lineage>
        <taxon>Eukaryota</taxon>
        <taxon>Viridiplantae</taxon>
        <taxon>Streptophyta</taxon>
        <taxon>Embryophyta</taxon>
        <taxon>Tracheophyta</taxon>
        <taxon>Spermatophyta</taxon>
        <taxon>Magnoliopsida</taxon>
        <taxon>Liliopsida</taxon>
        <taxon>Araceae</taxon>
        <taxon>Lemnoideae</taxon>
        <taxon>Spirodela</taxon>
    </lineage>
</organism>
<evidence type="ECO:0000313" key="2">
    <source>
        <dbReference type="Proteomes" id="UP000663760"/>
    </source>
</evidence>